<evidence type="ECO:0000313" key="4">
    <source>
        <dbReference type="EMBL" id="CAI9756161.1"/>
    </source>
</evidence>
<evidence type="ECO:0000259" key="2">
    <source>
        <dbReference type="Pfam" id="PF07727"/>
    </source>
</evidence>
<feature type="compositionally biased region" description="Basic and acidic residues" evidence="1">
    <location>
        <begin position="136"/>
        <end position="171"/>
    </location>
</feature>
<evidence type="ECO:0000313" key="5">
    <source>
        <dbReference type="Proteomes" id="UP000834106"/>
    </source>
</evidence>
<evidence type="ECO:0008006" key="6">
    <source>
        <dbReference type="Google" id="ProtNLM"/>
    </source>
</evidence>
<dbReference type="PANTHER" id="PTHR11439:SF486">
    <property type="entry name" value="RLK (RECEPTOR-LIKE KINASE) PROTEIN, PUTATIVE-RELATED"/>
    <property type="match status" value="1"/>
</dbReference>
<dbReference type="Proteomes" id="UP000834106">
    <property type="component" value="Chromosome 2"/>
</dbReference>
<dbReference type="EMBL" id="OU503037">
    <property type="protein sequence ID" value="CAI9756161.1"/>
    <property type="molecule type" value="Genomic_DNA"/>
</dbReference>
<feature type="region of interest" description="Disordered" evidence="1">
    <location>
        <begin position="136"/>
        <end position="178"/>
    </location>
</feature>
<dbReference type="InterPro" id="IPR057670">
    <property type="entry name" value="SH3_retrovirus"/>
</dbReference>
<reference evidence="4" key="1">
    <citation type="submission" date="2023-05" db="EMBL/GenBank/DDBJ databases">
        <authorList>
            <person name="Huff M."/>
        </authorList>
    </citation>
    <scope>NUCLEOTIDE SEQUENCE</scope>
</reference>
<accession>A0AAD2DLX4</accession>
<dbReference type="InterPro" id="IPR013103">
    <property type="entry name" value="RVT_2"/>
</dbReference>
<name>A0AAD2DLX4_9LAMI</name>
<protein>
    <recommendedName>
        <fullName evidence="6">Reverse transcriptase Ty1/copia-type domain-containing protein</fullName>
    </recommendedName>
</protein>
<sequence length="444" mass="50960">MLHGNGLAMHFWGESIDTACHIVNMVYLRSKTDMTPYETWKGKRPTLKYFRVFGSKCYILRDRENLGKFHSKNDVRVFLGYSRNSRSYSVYNSRTRVVMESINIMVDDACSEGEIGKDWGKLEPLSIDPVMIIEPKETSVPDPRHTSDGLDTPNKDSSPDDRPTLPKEPSSRVKTNHPKVNIIENLDEWMRLRKRVLNNPTHARYVSQIEPKKVENALRDECWINTTHEEPNIWDLVPRPDDCNVIGTKWIFKTDDQGTILEIRLGFKLYQIDVKNAFLNEILQEEAYVEQSKGFVDSKFPHYVYKLNKALYGLKQAPRACKKHTRTPMNISVKLGHDSIGKSIDKTLYRSMIGSLFYLTVSRPDIAFSVGVCAHFHADTMESHLSIVQRIIRYVNGTVDYGIMYSRDSTLDLASYSEADWARKTDDRKHTSGGCFYVGANLVA</sequence>
<feature type="domain" description="Retroviral polymerase SH3-like" evidence="3">
    <location>
        <begin position="55"/>
        <end position="108"/>
    </location>
</feature>
<feature type="domain" description="Reverse transcriptase Ty1/copia-type" evidence="2">
    <location>
        <begin position="266"/>
        <end position="323"/>
    </location>
</feature>
<organism evidence="4 5">
    <name type="scientific">Fraxinus pennsylvanica</name>
    <dbReference type="NCBI Taxonomy" id="56036"/>
    <lineage>
        <taxon>Eukaryota</taxon>
        <taxon>Viridiplantae</taxon>
        <taxon>Streptophyta</taxon>
        <taxon>Embryophyta</taxon>
        <taxon>Tracheophyta</taxon>
        <taxon>Spermatophyta</taxon>
        <taxon>Magnoliopsida</taxon>
        <taxon>eudicotyledons</taxon>
        <taxon>Gunneridae</taxon>
        <taxon>Pentapetalae</taxon>
        <taxon>asterids</taxon>
        <taxon>lamiids</taxon>
        <taxon>Lamiales</taxon>
        <taxon>Oleaceae</taxon>
        <taxon>Oleeae</taxon>
        <taxon>Fraxinus</taxon>
    </lineage>
</organism>
<dbReference type="PANTHER" id="PTHR11439">
    <property type="entry name" value="GAG-POL-RELATED RETROTRANSPOSON"/>
    <property type="match status" value="1"/>
</dbReference>
<evidence type="ECO:0000256" key="1">
    <source>
        <dbReference type="SAM" id="MobiDB-lite"/>
    </source>
</evidence>
<evidence type="ECO:0000259" key="3">
    <source>
        <dbReference type="Pfam" id="PF25597"/>
    </source>
</evidence>
<gene>
    <name evidence="4" type="ORF">FPE_LOCUS3591</name>
</gene>
<proteinExistence type="predicted"/>
<dbReference type="Pfam" id="PF25597">
    <property type="entry name" value="SH3_retrovirus"/>
    <property type="match status" value="1"/>
</dbReference>
<dbReference type="AlphaFoldDB" id="A0AAD2DLX4"/>
<dbReference type="Pfam" id="PF07727">
    <property type="entry name" value="RVT_2"/>
    <property type="match status" value="1"/>
</dbReference>
<keyword evidence="5" id="KW-1185">Reference proteome</keyword>